<dbReference type="EMBL" id="GBXM01045012">
    <property type="protein sequence ID" value="JAH63565.1"/>
    <property type="molecule type" value="Transcribed_RNA"/>
</dbReference>
<evidence type="ECO:0000313" key="1">
    <source>
        <dbReference type="EMBL" id="JAH63565.1"/>
    </source>
</evidence>
<reference evidence="1" key="1">
    <citation type="submission" date="2014-11" db="EMBL/GenBank/DDBJ databases">
        <authorList>
            <person name="Amaro Gonzalez C."/>
        </authorList>
    </citation>
    <scope>NUCLEOTIDE SEQUENCE</scope>
</reference>
<protein>
    <submittedName>
        <fullName evidence="1">Uncharacterized protein</fullName>
    </submittedName>
</protein>
<organism evidence="1">
    <name type="scientific">Anguilla anguilla</name>
    <name type="common">European freshwater eel</name>
    <name type="synonym">Muraena anguilla</name>
    <dbReference type="NCBI Taxonomy" id="7936"/>
    <lineage>
        <taxon>Eukaryota</taxon>
        <taxon>Metazoa</taxon>
        <taxon>Chordata</taxon>
        <taxon>Craniata</taxon>
        <taxon>Vertebrata</taxon>
        <taxon>Euteleostomi</taxon>
        <taxon>Actinopterygii</taxon>
        <taxon>Neopterygii</taxon>
        <taxon>Teleostei</taxon>
        <taxon>Anguilliformes</taxon>
        <taxon>Anguillidae</taxon>
        <taxon>Anguilla</taxon>
    </lineage>
</organism>
<name>A0A0E9UEC0_ANGAN</name>
<sequence>MFLKQCVFTLGRTLDGQLCI</sequence>
<proteinExistence type="predicted"/>
<accession>A0A0E9UEC0</accession>
<dbReference type="AlphaFoldDB" id="A0A0E9UEC0"/>
<reference evidence="1" key="2">
    <citation type="journal article" date="2015" name="Fish Shellfish Immunol.">
        <title>Early steps in the European eel (Anguilla anguilla)-Vibrio vulnificus interaction in the gills: Role of the RtxA13 toxin.</title>
        <authorList>
            <person name="Callol A."/>
            <person name="Pajuelo D."/>
            <person name="Ebbesson L."/>
            <person name="Teles M."/>
            <person name="MacKenzie S."/>
            <person name="Amaro C."/>
        </authorList>
    </citation>
    <scope>NUCLEOTIDE SEQUENCE</scope>
</reference>